<comment type="similarity">
    <text evidence="5">Belongs to the YicC/YloC family.</text>
</comment>
<comment type="cofactor">
    <cofactor evidence="1">
        <name>a divalent metal cation</name>
        <dbReference type="ChEBI" id="CHEBI:60240"/>
    </cofactor>
</comment>
<evidence type="ECO:0000313" key="8">
    <source>
        <dbReference type="EMBL" id="MCH7415148.1"/>
    </source>
</evidence>
<proteinExistence type="inferred from homology"/>
<accession>A0ABS9VH25</accession>
<dbReference type="InterPro" id="IPR013527">
    <property type="entry name" value="YicC-like_N"/>
</dbReference>
<name>A0ABS9VH25_9BACT</name>
<evidence type="ECO:0000256" key="2">
    <source>
        <dbReference type="ARBA" id="ARBA00022722"/>
    </source>
</evidence>
<evidence type="ECO:0000256" key="4">
    <source>
        <dbReference type="ARBA" id="ARBA00022801"/>
    </source>
</evidence>
<sequence>MIKSMTGYGLASFEDDTFVVSVEVKTLNSKFLDLSIRSPKQFSDKELEIRNIVSAILERGKVNISIDFSRKSGEELPVGFDETLFAGYYHRYLAMANLVGANTSDVFKLAVQSPNVMTQSTEKVAVGEEWNVVKDVIQQALVKCDAFRTDEGNVLEKKFNENLSIIKEGLRNVEKEDPIRKDRIRQRIRNNFKDWLEENDFDKNRFEQELIYYFEKVDITEEIVRLGTHLDYFQKNLDEDTNQGKKLGFISQEIGREINTIGSKANDASIQKHVIVMKDELEKIKEQALNIL</sequence>
<dbReference type="RefSeq" id="WP_241414045.1">
    <property type="nucleotide sequence ID" value="NZ_JAKZGO010000017.1"/>
</dbReference>
<dbReference type="PANTHER" id="PTHR30636">
    <property type="entry name" value="UPF0701 PROTEIN YICC"/>
    <property type="match status" value="1"/>
</dbReference>
<protein>
    <submittedName>
        <fullName evidence="8">YicC family protein</fullName>
    </submittedName>
</protein>
<evidence type="ECO:0000256" key="1">
    <source>
        <dbReference type="ARBA" id="ARBA00001968"/>
    </source>
</evidence>
<keyword evidence="2" id="KW-0540">Nuclease</keyword>
<dbReference type="Proteomes" id="UP001165430">
    <property type="component" value="Unassembled WGS sequence"/>
</dbReference>
<dbReference type="PANTHER" id="PTHR30636:SF3">
    <property type="entry name" value="UPF0701 PROTEIN YICC"/>
    <property type="match status" value="1"/>
</dbReference>
<feature type="domain" description="Endoribonuclease YicC-like C-terminal" evidence="7">
    <location>
        <begin position="174"/>
        <end position="291"/>
    </location>
</feature>
<dbReference type="InterPro" id="IPR013551">
    <property type="entry name" value="YicC-like_C"/>
</dbReference>
<evidence type="ECO:0000256" key="5">
    <source>
        <dbReference type="ARBA" id="ARBA00035648"/>
    </source>
</evidence>
<evidence type="ECO:0000259" key="7">
    <source>
        <dbReference type="Pfam" id="PF08340"/>
    </source>
</evidence>
<gene>
    <name evidence="8" type="ORF">MM213_16730</name>
</gene>
<comment type="caution">
    <text evidence="8">The sequence shown here is derived from an EMBL/GenBank/DDBJ whole genome shotgun (WGS) entry which is preliminary data.</text>
</comment>
<keyword evidence="3" id="KW-0255">Endonuclease</keyword>
<evidence type="ECO:0000259" key="6">
    <source>
        <dbReference type="Pfam" id="PF03755"/>
    </source>
</evidence>
<dbReference type="Pfam" id="PF03755">
    <property type="entry name" value="YicC-like_N"/>
    <property type="match status" value="1"/>
</dbReference>
<dbReference type="Pfam" id="PF08340">
    <property type="entry name" value="YicC-like_C"/>
    <property type="match status" value="1"/>
</dbReference>
<reference evidence="8" key="1">
    <citation type="submission" date="2022-03" db="EMBL/GenBank/DDBJ databases">
        <title>De novo assembled genomes of Belliella spp. (Cyclobacteriaceae) strains.</title>
        <authorList>
            <person name="Szabo A."/>
            <person name="Korponai K."/>
            <person name="Felfoldi T."/>
        </authorList>
    </citation>
    <scope>NUCLEOTIDE SEQUENCE</scope>
    <source>
        <strain evidence="8">DSM 111903</strain>
    </source>
</reference>
<dbReference type="InterPro" id="IPR005229">
    <property type="entry name" value="YicC/YloC-like"/>
</dbReference>
<keyword evidence="9" id="KW-1185">Reference proteome</keyword>
<keyword evidence="4" id="KW-0378">Hydrolase</keyword>
<evidence type="ECO:0000313" key="9">
    <source>
        <dbReference type="Proteomes" id="UP001165430"/>
    </source>
</evidence>
<dbReference type="NCBIfam" id="TIGR00255">
    <property type="entry name" value="YicC/YloC family endoribonuclease"/>
    <property type="match status" value="1"/>
</dbReference>
<organism evidence="8 9">
    <name type="scientific">Belliella alkalica</name>
    <dbReference type="NCBI Taxonomy" id="1730871"/>
    <lineage>
        <taxon>Bacteria</taxon>
        <taxon>Pseudomonadati</taxon>
        <taxon>Bacteroidota</taxon>
        <taxon>Cytophagia</taxon>
        <taxon>Cytophagales</taxon>
        <taxon>Cyclobacteriaceae</taxon>
        <taxon>Belliella</taxon>
    </lineage>
</organism>
<feature type="domain" description="Endoribonuclease YicC-like N-terminal" evidence="6">
    <location>
        <begin position="2"/>
        <end position="156"/>
    </location>
</feature>
<dbReference type="EMBL" id="JAKZGO010000017">
    <property type="protein sequence ID" value="MCH7415148.1"/>
    <property type="molecule type" value="Genomic_DNA"/>
</dbReference>
<evidence type="ECO:0000256" key="3">
    <source>
        <dbReference type="ARBA" id="ARBA00022759"/>
    </source>
</evidence>